<dbReference type="AlphaFoldDB" id="A0A382D332"/>
<organism evidence="2">
    <name type="scientific">marine metagenome</name>
    <dbReference type="NCBI Taxonomy" id="408172"/>
    <lineage>
        <taxon>unclassified sequences</taxon>
        <taxon>metagenomes</taxon>
        <taxon>ecological metagenomes</taxon>
    </lineage>
</organism>
<sequence length="183" mass="21228">MRVIDTLIVFRILKMLTTPWEKQSAYKLGFIDKTGKRIKSKSHPENKKQLIPNDPKTSEEKASLTPLHRLVFNLKKIINKVPFGKTAFASYAVALALLKEEAEMDEDQMNELCEKFYRYLKDNDILKAHMITEINELPVVGTGIKYRFRRPLEQNNRIYPLKGEIEVVAEHSNIFGINLYVGF</sequence>
<accession>A0A382D332</accession>
<evidence type="ECO:0000313" key="2">
    <source>
        <dbReference type="EMBL" id="SVB32454.1"/>
    </source>
</evidence>
<dbReference type="EMBL" id="UINC01037249">
    <property type="protein sequence ID" value="SVB32454.1"/>
    <property type="molecule type" value="Genomic_DNA"/>
</dbReference>
<evidence type="ECO:0000256" key="1">
    <source>
        <dbReference type="SAM" id="MobiDB-lite"/>
    </source>
</evidence>
<gene>
    <name evidence="2" type="ORF">METZ01_LOCUS185308</name>
</gene>
<feature type="region of interest" description="Disordered" evidence="1">
    <location>
        <begin position="39"/>
        <end position="60"/>
    </location>
</feature>
<proteinExistence type="predicted"/>
<reference evidence="2" key="1">
    <citation type="submission" date="2018-05" db="EMBL/GenBank/DDBJ databases">
        <authorList>
            <person name="Lanie J.A."/>
            <person name="Ng W.-L."/>
            <person name="Kazmierczak K.M."/>
            <person name="Andrzejewski T.M."/>
            <person name="Davidsen T.M."/>
            <person name="Wayne K.J."/>
            <person name="Tettelin H."/>
            <person name="Glass J.I."/>
            <person name="Rusch D."/>
            <person name="Podicherti R."/>
            <person name="Tsui H.-C.T."/>
            <person name="Winkler M.E."/>
        </authorList>
    </citation>
    <scope>NUCLEOTIDE SEQUENCE</scope>
</reference>
<feature type="non-terminal residue" evidence="2">
    <location>
        <position position="183"/>
    </location>
</feature>
<protein>
    <submittedName>
        <fullName evidence="2">Uncharacterized protein</fullName>
    </submittedName>
</protein>
<name>A0A382D332_9ZZZZ</name>